<keyword evidence="3" id="KW-1185">Reference proteome</keyword>
<proteinExistence type="predicted"/>
<dbReference type="EMBL" id="JAIWYP010000001">
    <property type="protein sequence ID" value="KAH3889570.1"/>
    <property type="molecule type" value="Genomic_DNA"/>
</dbReference>
<accession>A0A9D4N891</accession>
<feature type="region of interest" description="Disordered" evidence="1">
    <location>
        <begin position="192"/>
        <end position="214"/>
    </location>
</feature>
<feature type="region of interest" description="Disordered" evidence="1">
    <location>
        <begin position="117"/>
        <end position="152"/>
    </location>
</feature>
<comment type="caution">
    <text evidence="2">The sequence shown here is derived from an EMBL/GenBank/DDBJ whole genome shotgun (WGS) entry which is preliminary data.</text>
</comment>
<gene>
    <name evidence="2" type="ORF">DPMN_013629</name>
</gene>
<reference evidence="2" key="1">
    <citation type="journal article" date="2019" name="bioRxiv">
        <title>The Genome of the Zebra Mussel, Dreissena polymorpha: A Resource for Invasive Species Research.</title>
        <authorList>
            <person name="McCartney M.A."/>
            <person name="Auch B."/>
            <person name="Kono T."/>
            <person name="Mallez S."/>
            <person name="Zhang Y."/>
            <person name="Obille A."/>
            <person name="Becker A."/>
            <person name="Abrahante J.E."/>
            <person name="Garbe J."/>
            <person name="Badalamenti J.P."/>
            <person name="Herman A."/>
            <person name="Mangelson H."/>
            <person name="Liachko I."/>
            <person name="Sullivan S."/>
            <person name="Sone E.D."/>
            <person name="Koren S."/>
            <person name="Silverstein K.A.T."/>
            <person name="Beckman K.B."/>
            <person name="Gohl D.M."/>
        </authorList>
    </citation>
    <scope>NUCLEOTIDE SEQUENCE</scope>
    <source>
        <strain evidence="2">Duluth1</strain>
        <tissue evidence="2">Whole animal</tissue>
    </source>
</reference>
<evidence type="ECO:0000313" key="3">
    <source>
        <dbReference type="Proteomes" id="UP000828390"/>
    </source>
</evidence>
<reference evidence="2" key="2">
    <citation type="submission" date="2020-11" db="EMBL/GenBank/DDBJ databases">
        <authorList>
            <person name="McCartney M.A."/>
            <person name="Auch B."/>
            <person name="Kono T."/>
            <person name="Mallez S."/>
            <person name="Becker A."/>
            <person name="Gohl D.M."/>
            <person name="Silverstein K.A.T."/>
            <person name="Koren S."/>
            <person name="Bechman K.B."/>
            <person name="Herman A."/>
            <person name="Abrahante J.E."/>
            <person name="Garbe J."/>
        </authorList>
    </citation>
    <scope>NUCLEOTIDE SEQUENCE</scope>
    <source>
        <strain evidence="2">Duluth1</strain>
        <tissue evidence="2">Whole animal</tissue>
    </source>
</reference>
<dbReference type="OrthoDB" id="6076093at2759"/>
<protein>
    <submittedName>
        <fullName evidence="2">Uncharacterized protein</fullName>
    </submittedName>
</protein>
<name>A0A9D4N891_DREPO</name>
<evidence type="ECO:0000256" key="1">
    <source>
        <dbReference type="SAM" id="MobiDB-lite"/>
    </source>
</evidence>
<sequence>MPTSSQALILKKGVLKEDGVRPTSSGHRSGSQCSVPTGVRSGLHCAFRTPAHCSIVTVNNFGLGLVGGGTDMPDRDAVQALGRESVQLFKHQPLPRSYTRILAFNPDSKSFQWRTMGETGSSTEVDKVDSRPTSGRCRPYTAGPDRSSISAKQPVSPFQYRKLLALGFRPSSLLLDPDCVYDSTSHRACSMHAPRSRKECPQKPDAPSGTAERGAVDAHIDAATLSDIVCPDATVMRSDNIERIAPSLHMRSDTPPSRPNAAVFSFRNNENVSHSEVQYLIKKQLGVPIQSLQFDPLDIRSARPGVNSRWVVEFNTTTDMAKAIQSGLQVGTDRLVFYPHDDVTRRETAAYRNYMEVVNAHAEIAASAENAVRGKLKNAVSSGRCNSRP</sequence>
<evidence type="ECO:0000313" key="2">
    <source>
        <dbReference type="EMBL" id="KAH3889570.1"/>
    </source>
</evidence>
<organism evidence="2 3">
    <name type="scientific">Dreissena polymorpha</name>
    <name type="common">Zebra mussel</name>
    <name type="synonym">Mytilus polymorpha</name>
    <dbReference type="NCBI Taxonomy" id="45954"/>
    <lineage>
        <taxon>Eukaryota</taxon>
        <taxon>Metazoa</taxon>
        <taxon>Spiralia</taxon>
        <taxon>Lophotrochozoa</taxon>
        <taxon>Mollusca</taxon>
        <taxon>Bivalvia</taxon>
        <taxon>Autobranchia</taxon>
        <taxon>Heteroconchia</taxon>
        <taxon>Euheterodonta</taxon>
        <taxon>Imparidentia</taxon>
        <taxon>Neoheterodontei</taxon>
        <taxon>Myida</taxon>
        <taxon>Dreissenoidea</taxon>
        <taxon>Dreissenidae</taxon>
        <taxon>Dreissena</taxon>
    </lineage>
</organism>
<dbReference type="AlphaFoldDB" id="A0A9D4N891"/>
<dbReference type="Proteomes" id="UP000828390">
    <property type="component" value="Unassembled WGS sequence"/>
</dbReference>